<evidence type="ECO:0000313" key="5">
    <source>
        <dbReference type="Proteomes" id="UP000800036"/>
    </source>
</evidence>
<sequence length="152" mass="16109">NLNSPDANGRTPLLWAAWRGDATSVNLLLKYGANIDKADLEGFTPLARASQGGHLSAVQILLQGKALIDNKTSWGHEPIHLATENKVHGHEIICELLEWGANPNAFSIGSGTPLHHAVANNSPIQTLKLLVDHGTDVDTIGENGDTAVMAAL</sequence>
<gene>
    <name evidence="4" type="ORF">BU23DRAFT_440026</name>
</gene>
<reference evidence="4" key="1">
    <citation type="journal article" date="2020" name="Stud. Mycol.">
        <title>101 Dothideomycetes genomes: a test case for predicting lifestyles and emergence of pathogens.</title>
        <authorList>
            <person name="Haridas S."/>
            <person name="Albert R."/>
            <person name="Binder M."/>
            <person name="Bloem J."/>
            <person name="Labutti K."/>
            <person name="Salamov A."/>
            <person name="Andreopoulos B."/>
            <person name="Baker S."/>
            <person name="Barry K."/>
            <person name="Bills G."/>
            <person name="Bluhm B."/>
            <person name="Cannon C."/>
            <person name="Castanera R."/>
            <person name="Culley D."/>
            <person name="Daum C."/>
            <person name="Ezra D."/>
            <person name="Gonzalez J."/>
            <person name="Henrissat B."/>
            <person name="Kuo A."/>
            <person name="Liang C."/>
            <person name="Lipzen A."/>
            <person name="Lutzoni F."/>
            <person name="Magnuson J."/>
            <person name="Mondo S."/>
            <person name="Nolan M."/>
            <person name="Ohm R."/>
            <person name="Pangilinan J."/>
            <person name="Park H.-J."/>
            <person name="Ramirez L."/>
            <person name="Alfaro M."/>
            <person name="Sun H."/>
            <person name="Tritt A."/>
            <person name="Yoshinaga Y."/>
            <person name="Zwiers L.-H."/>
            <person name="Turgeon B."/>
            <person name="Goodwin S."/>
            <person name="Spatafora J."/>
            <person name="Crous P."/>
            <person name="Grigoriev I."/>
        </authorList>
    </citation>
    <scope>NUCLEOTIDE SEQUENCE</scope>
    <source>
        <strain evidence="4">CBS 107.79</strain>
    </source>
</reference>
<accession>A0A6A5V6A5</accession>
<organism evidence="4 5">
    <name type="scientific">Bimuria novae-zelandiae CBS 107.79</name>
    <dbReference type="NCBI Taxonomy" id="1447943"/>
    <lineage>
        <taxon>Eukaryota</taxon>
        <taxon>Fungi</taxon>
        <taxon>Dikarya</taxon>
        <taxon>Ascomycota</taxon>
        <taxon>Pezizomycotina</taxon>
        <taxon>Dothideomycetes</taxon>
        <taxon>Pleosporomycetidae</taxon>
        <taxon>Pleosporales</taxon>
        <taxon>Massarineae</taxon>
        <taxon>Didymosphaeriaceae</taxon>
        <taxon>Bimuria</taxon>
    </lineage>
</organism>
<keyword evidence="2 3" id="KW-0040">ANK repeat</keyword>
<dbReference type="Gene3D" id="1.25.40.20">
    <property type="entry name" value="Ankyrin repeat-containing domain"/>
    <property type="match status" value="2"/>
</dbReference>
<proteinExistence type="predicted"/>
<feature type="repeat" description="ANK" evidence="3">
    <location>
        <begin position="8"/>
        <end position="40"/>
    </location>
</feature>
<dbReference type="AlphaFoldDB" id="A0A6A5V6A5"/>
<evidence type="ECO:0000256" key="2">
    <source>
        <dbReference type="ARBA" id="ARBA00023043"/>
    </source>
</evidence>
<dbReference type="EMBL" id="ML976689">
    <property type="protein sequence ID" value="KAF1972190.1"/>
    <property type="molecule type" value="Genomic_DNA"/>
</dbReference>
<evidence type="ECO:0000313" key="4">
    <source>
        <dbReference type="EMBL" id="KAF1972190.1"/>
    </source>
</evidence>
<dbReference type="InterPro" id="IPR036770">
    <property type="entry name" value="Ankyrin_rpt-contain_sf"/>
</dbReference>
<evidence type="ECO:0000256" key="1">
    <source>
        <dbReference type="ARBA" id="ARBA00022737"/>
    </source>
</evidence>
<dbReference type="SMART" id="SM00248">
    <property type="entry name" value="ANK"/>
    <property type="match status" value="4"/>
</dbReference>
<feature type="non-terminal residue" evidence="4">
    <location>
        <position position="152"/>
    </location>
</feature>
<dbReference type="OrthoDB" id="5431422at2759"/>
<dbReference type="Pfam" id="PF12796">
    <property type="entry name" value="Ank_2"/>
    <property type="match status" value="1"/>
</dbReference>
<protein>
    <submittedName>
        <fullName evidence="4">Ankyrin</fullName>
    </submittedName>
</protein>
<keyword evidence="5" id="KW-1185">Reference proteome</keyword>
<dbReference type="Proteomes" id="UP000800036">
    <property type="component" value="Unassembled WGS sequence"/>
</dbReference>
<evidence type="ECO:0000256" key="3">
    <source>
        <dbReference type="PROSITE-ProRule" id="PRU00023"/>
    </source>
</evidence>
<dbReference type="SUPFAM" id="SSF48403">
    <property type="entry name" value="Ankyrin repeat"/>
    <property type="match status" value="1"/>
</dbReference>
<feature type="repeat" description="ANK" evidence="3">
    <location>
        <begin position="41"/>
        <end position="73"/>
    </location>
</feature>
<feature type="non-terminal residue" evidence="4">
    <location>
        <position position="1"/>
    </location>
</feature>
<dbReference type="PROSITE" id="PS50297">
    <property type="entry name" value="ANK_REP_REGION"/>
    <property type="match status" value="2"/>
</dbReference>
<dbReference type="InterPro" id="IPR002110">
    <property type="entry name" value="Ankyrin_rpt"/>
</dbReference>
<dbReference type="PANTHER" id="PTHR24198:SF165">
    <property type="entry name" value="ANKYRIN REPEAT-CONTAINING PROTEIN-RELATED"/>
    <property type="match status" value="1"/>
</dbReference>
<name>A0A6A5V6A5_9PLEO</name>
<dbReference type="PANTHER" id="PTHR24198">
    <property type="entry name" value="ANKYRIN REPEAT AND PROTEIN KINASE DOMAIN-CONTAINING PROTEIN"/>
    <property type="match status" value="1"/>
</dbReference>
<dbReference type="Pfam" id="PF00023">
    <property type="entry name" value="Ank"/>
    <property type="match status" value="1"/>
</dbReference>
<keyword evidence="1" id="KW-0677">Repeat</keyword>
<dbReference type="PROSITE" id="PS50088">
    <property type="entry name" value="ANK_REPEAT"/>
    <property type="match status" value="3"/>
</dbReference>
<feature type="repeat" description="ANK" evidence="3">
    <location>
        <begin position="109"/>
        <end position="142"/>
    </location>
</feature>